<dbReference type="SUPFAM" id="SSF54826">
    <property type="entry name" value="Enolase N-terminal domain-like"/>
    <property type="match status" value="1"/>
</dbReference>
<evidence type="ECO:0000256" key="7">
    <source>
        <dbReference type="RuleBase" id="RU366006"/>
    </source>
</evidence>
<evidence type="ECO:0000256" key="1">
    <source>
        <dbReference type="ARBA" id="ARBA00008031"/>
    </source>
</evidence>
<dbReference type="OrthoDB" id="9775391at2"/>
<proteinExistence type="inferred from homology"/>
<comment type="cofactor">
    <cofactor evidence="6 7">
        <name>Mg(2+)</name>
        <dbReference type="ChEBI" id="CHEBI:18420"/>
    </cofactor>
    <text evidence="6 7">Binds 1 Mg(2+) ion per subunit.</text>
</comment>
<accession>A0A5C8JJY9</accession>
<evidence type="ECO:0000259" key="8">
    <source>
        <dbReference type="SMART" id="SM00922"/>
    </source>
</evidence>
<gene>
    <name evidence="9" type="ORF">FVR03_14980</name>
</gene>
<feature type="active site" description="Proton acceptor; specific for (R)-substrate epimerization" evidence="5">
    <location>
        <position position="156"/>
    </location>
</feature>
<keyword evidence="10" id="KW-1185">Reference proteome</keyword>
<dbReference type="GO" id="GO:0016855">
    <property type="term" value="F:racemase and epimerase activity, acting on amino acids and derivatives"/>
    <property type="evidence" value="ECO:0007669"/>
    <property type="project" value="UniProtKB-UniRule"/>
</dbReference>
<evidence type="ECO:0000313" key="9">
    <source>
        <dbReference type="EMBL" id="TXK37661.1"/>
    </source>
</evidence>
<feature type="binding site" evidence="6">
    <location>
        <position position="207"/>
    </location>
    <ligand>
        <name>Mg(2+)</name>
        <dbReference type="ChEBI" id="CHEBI:18420"/>
    </ligand>
</feature>
<dbReference type="PANTHER" id="PTHR48073">
    <property type="entry name" value="O-SUCCINYLBENZOATE SYNTHASE-RELATED"/>
    <property type="match status" value="1"/>
</dbReference>
<evidence type="ECO:0000256" key="3">
    <source>
        <dbReference type="ARBA" id="ARBA00022842"/>
    </source>
</evidence>
<reference evidence="9 10" key="1">
    <citation type="submission" date="2019-08" db="EMBL/GenBank/DDBJ databases">
        <authorList>
            <person name="Shi S."/>
        </authorList>
    </citation>
    <scope>NUCLEOTIDE SEQUENCE [LARGE SCALE GENOMIC DNA]</scope>
    <source>
        <strain evidence="9 10">GY10130</strain>
    </source>
</reference>
<dbReference type="RefSeq" id="WP_147922571.1">
    <property type="nucleotide sequence ID" value="NZ_VRTY01000058.1"/>
</dbReference>
<dbReference type="EMBL" id="VRTY01000058">
    <property type="protein sequence ID" value="TXK37661.1"/>
    <property type="molecule type" value="Genomic_DNA"/>
</dbReference>
<dbReference type="Gene3D" id="3.20.20.120">
    <property type="entry name" value="Enolase-like C-terminal domain"/>
    <property type="match status" value="1"/>
</dbReference>
<dbReference type="InterPro" id="IPR029065">
    <property type="entry name" value="Enolase_C-like"/>
</dbReference>
<dbReference type="SUPFAM" id="SSF51604">
    <property type="entry name" value="Enolase C-terminal domain-like"/>
    <property type="match status" value="1"/>
</dbReference>
<protein>
    <recommendedName>
        <fullName evidence="7">Dipeptide epimerase</fullName>
        <ecNumber evidence="7">5.1.1.-</ecNumber>
    </recommendedName>
</protein>
<keyword evidence="4 7" id="KW-0413">Isomerase</keyword>
<evidence type="ECO:0000256" key="4">
    <source>
        <dbReference type="ARBA" id="ARBA00023235"/>
    </source>
</evidence>
<keyword evidence="2 6" id="KW-0479">Metal-binding</keyword>
<dbReference type="InterPro" id="IPR029017">
    <property type="entry name" value="Enolase-like_N"/>
</dbReference>
<dbReference type="CDD" id="cd03319">
    <property type="entry name" value="L-Ala-DL-Glu_epimerase"/>
    <property type="match status" value="1"/>
</dbReference>
<dbReference type="EC" id="5.1.1.-" evidence="7"/>
<comment type="caution">
    <text evidence="9">The sequence shown here is derived from an EMBL/GenBank/DDBJ whole genome shotgun (WGS) entry which is preliminary data.</text>
</comment>
<dbReference type="PANTHER" id="PTHR48073:SF2">
    <property type="entry name" value="O-SUCCINYLBENZOATE SYNTHASE"/>
    <property type="match status" value="1"/>
</dbReference>
<name>A0A5C8JJY9_9BACT</name>
<dbReference type="Proteomes" id="UP000321926">
    <property type="component" value="Unassembled WGS sequence"/>
</dbReference>
<evidence type="ECO:0000313" key="10">
    <source>
        <dbReference type="Proteomes" id="UP000321926"/>
    </source>
</evidence>
<evidence type="ECO:0000256" key="2">
    <source>
        <dbReference type="ARBA" id="ARBA00022723"/>
    </source>
</evidence>
<feature type="domain" description="Mandelate racemase/muconate lactonizing enzyme C-terminal" evidence="8">
    <location>
        <begin position="135"/>
        <end position="228"/>
    </location>
</feature>
<dbReference type="InterPro" id="IPR013342">
    <property type="entry name" value="Mandelate_racemase_C"/>
</dbReference>
<evidence type="ECO:0000256" key="5">
    <source>
        <dbReference type="PIRSR" id="PIRSR634603-1"/>
    </source>
</evidence>
<dbReference type="InterPro" id="IPR034603">
    <property type="entry name" value="Dipeptide_epimerase"/>
</dbReference>
<feature type="active site" description="Proton acceptor; specific for (S)-substrate epimerization" evidence="5">
    <location>
        <position position="254"/>
    </location>
</feature>
<keyword evidence="3 6" id="KW-0460">Magnesium</keyword>
<sequence length="330" mass="37633">MLYWRIEALHLKLKYTWKISRNASNEKTNFLVQVSDGTFSGFGEAAPNIRYGETPELLLKQYQVLLMAGLANVRSMEDLLELLTEHSPVNSLRFAVESAYLHYFCQHKGIAVHALLGQEAPHQQATCFSLPIMEVGEVAEFIQKNQLHRFRSLKLKVNREQGQDLVEEVLRITHNPLVIDANESWHDPDDLMHFLEKLDNRRVLFVEQPMPASHVAAYAHIKDKSPIPFIADESVIDQVDMELIRSQFHGINIKLMKAGGYLNAVRLLKEARKFGLMTMIGCMVETTLGIWSAMQMSGSFDFADLDGYLILEEEPFGLVNEKDGVLYLKQ</sequence>
<organism evidence="9 10">
    <name type="scientific">Pontibacter qinzhouensis</name>
    <dbReference type="NCBI Taxonomy" id="2603253"/>
    <lineage>
        <taxon>Bacteria</taxon>
        <taxon>Pseudomonadati</taxon>
        <taxon>Bacteroidota</taxon>
        <taxon>Cytophagia</taxon>
        <taxon>Cytophagales</taxon>
        <taxon>Hymenobacteraceae</taxon>
        <taxon>Pontibacter</taxon>
    </lineage>
</organism>
<dbReference type="InterPro" id="IPR036849">
    <property type="entry name" value="Enolase-like_C_sf"/>
</dbReference>
<dbReference type="AlphaFoldDB" id="A0A5C8JJY9"/>
<comment type="similarity">
    <text evidence="1 7">Belongs to the mandelate racemase/muconate lactonizing enzyme family.</text>
</comment>
<dbReference type="Gene3D" id="3.30.390.10">
    <property type="entry name" value="Enolase-like, N-terminal domain"/>
    <property type="match status" value="1"/>
</dbReference>
<feature type="binding site" evidence="6">
    <location>
        <position position="180"/>
    </location>
    <ligand>
        <name>Mg(2+)</name>
        <dbReference type="ChEBI" id="CHEBI:18420"/>
    </ligand>
</feature>
<dbReference type="Pfam" id="PF13378">
    <property type="entry name" value="MR_MLE_C"/>
    <property type="match status" value="1"/>
</dbReference>
<evidence type="ECO:0000256" key="6">
    <source>
        <dbReference type="PIRSR" id="PIRSR634603-3"/>
    </source>
</evidence>
<feature type="binding site" evidence="6">
    <location>
        <position position="232"/>
    </location>
    <ligand>
        <name>Mg(2+)</name>
        <dbReference type="ChEBI" id="CHEBI:18420"/>
    </ligand>
</feature>
<dbReference type="SMART" id="SM00922">
    <property type="entry name" value="MR_MLE"/>
    <property type="match status" value="1"/>
</dbReference>
<dbReference type="GO" id="GO:0000287">
    <property type="term" value="F:magnesium ion binding"/>
    <property type="evidence" value="ECO:0007669"/>
    <property type="project" value="UniProtKB-ARBA"/>
</dbReference>